<proteinExistence type="predicted"/>
<evidence type="ECO:0000313" key="4">
    <source>
        <dbReference type="Proteomes" id="UP000027318"/>
    </source>
</evidence>
<dbReference type="PANTHER" id="PTHR43428:SF1">
    <property type="entry name" value="ARSENATE REDUCTASE"/>
    <property type="match status" value="1"/>
</dbReference>
<protein>
    <submittedName>
        <fullName evidence="3">Arsenate reductase</fullName>
        <ecNumber evidence="3">1.20.4.1</ecNumber>
    </submittedName>
</protein>
<dbReference type="RefSeq" id="WP_036549194.1">
    <property type="nucleotide sequence ID" value="NZ_JMSZ01000036.1"/>
</dbReference>
<accession>A0A063Y2R8</accession>
<name>A0A063Y2R8_9GAMM</name>
<evidence type="ECO:0000313" key="3">
    <source>
        <dbReference type="EMBL" id="KDE38827.1"/>
    </source>
</evidence>
<dbReference type="SUPFAM" id="SSF52788">
    <property type="entry name" value="Phosphotyrosine protein phosphatases I"/>
    <property type="match status" value="1"/>
</dbReference>
<sequence>MNILFLCTGNSCRSIMAEAILNERTNVHQAFSAGSHPAQNVHPMALKTLESHHIATEGLFSKDWDSLPVVPDLVITLCSDAASTPCPVYLGNVMRSHWSMTDPSKINASAEGQQAAFEQAFTLLQRRIDYFLQHHPEHLSPPELDTLLDQCSSLN</sequence>
<dbReference type="Pfam" id="PF01451">
    <property type="entry name" value="LMWPc"/>
    <property type="match status" value="1"/>
</dbReference>
<keyword evidence="1" id="KW-0059">Arsenical resistance</keyword>
<gene>
    <name evidence="3" type="ORF">ADINL_2728</name>
</gene>
<dbReference type="Gene3D" id="3.40.50.2300">
    <property type="match status" value="1"/>
</dbReference>
<dbReference type="InterPro" id="IPR023485">
    <property type="entry name" value="Ptyr_pPase"/>
</dbReference>
<dbReference type="OrthoDB" id="9793058at2"/>
<reference evidence="3 4" key="1">
    <citation type="journal article" date="2005" name="Int. J. Syst. Evol. Microbiol.">
        <title>Nitrincola lacisaponensis gen. nov., sp. nov., a novel alkaliphilic bacterium isolated from an alkaline, saline lake.</title>
        <authorList>
            <person name="Dimitriu P.A."/>
            <person name="Shukla S.K."/>
            <person name="Conradt J."/>
            <person name="Marquez M.C."/>
            <person name="Ventosa A."/>
            <person name="Maglia A."/>
            <person name="Peyton B.M."/>
            <person name="Pinkart H.C."/>
            <person name="Mormile M.R."/>
        </authorList>
    </citation>
    <scope>NUCLEOTIDE SEQUENCE [LARGE SCALE GENOMIC DNA]</scope>
    <source>
        <strain evidence="3 4">4CA</strain>
    </source>
</reference>
<organism evidence="3 4">
    <name type="scientific">Nitrincola lacisaponensis</name>
    <dbReference type="NCBI Taxonomy" id="267850"/>
    <lineage>
        <taxon>Bacteria</taxon>
        <taxon>Pseudomonadati</taxon>
        <taxon>Pseudomonadota</taxon>
        <taxon>Gammaproteobacteria</taxon>
        <taxon>Oceanospirillales</taxon>
        <taxon>Oceanospirillaceae</taxon>
        <taxon>Nitrincola</taxon>
    </lineage>
</organism>
<dbReference type="PATRIC" id="fig|267850.7.peg.2681"/>
<dbReference type="EC" id="1.20.4.1" evidence="3"/>
<dbReference type="InterPro" id="IPR036196">
    <property type="entry name" value="Ptyr_pPase_sf"/>
</dbReference>
<dbReference type="GO" id="GO:0046685">
    <property type="term" value="P:response to arsenic-containing substance"/>
    <property type="evidence" value="ECO:0007669"/>
    <property type="project" value="UniProtKB-KW"/>
</dbReference>
<dbReference type="SMART" id="SM00226">
    <property type="entry name" value="LMWPc"/>
    <property type="match status" value="1"/>
</dbReference>
<evidence type="ECO:0000259" key="2">
    <source>
        <dbReference type="SMART" id="SM00226"/>
    </source>
</evidence>
<dbReference type="AlphaFoldDB" id="A0A063Y2R8"/>
<comment type="caution">
    <text evidence="3">The sequence shown here is derived from an EMBL/GenBank/DDBJ whole genome shotgun (WGS) entry which is preliminary data.</text>
</comment>
<dbReference type="PANTHER" id="PTHR43428">
    <property type="entry name" value="ARSENATE REDUCTASE"/>
    <property type="match status" value="1"/>
</dbReference>
<evidence type="ECO:0000256" key="1">
    <source>
        <dbReference type="ARBA" id="ARBA00022849"/>
    </source>
</evidence>
<dbReference type="CDD" id="cd16345">
    <property type="entry name" value="LMWP_ArsC"/>
    <property type="match status" value="1"/>
</dbReference>
<keyword evidence="3" id="KW-0560">Oxidoreductase</keyword>
<dbReference type="EMBL" id="JMSZ01000036">
    <property type="protein sequence ID" value="KDE38827.1"/>
    <property type="molecule type" value="Genomic_DNA"/>
</dbReference>
<dbReference type="GO" id="GO:0008794">
    <property type="term" value="F:arsenate reductase (glutaredoxin) activity"/>
    <property type="evidence" value="ECO:0007669"/>
    <property type="project" value="UniProtKB-EC"/>
</dbReference>
<dbReference type="STRING" id="267850.ADINL_2728"/>
<dbReference type="Proteomes" id="UP000027318">
    <property type="component" value="Unassembled WGS sequence"/>
</dbReference>
<feature type="domain" description="Phosphotyrosine protein phosphatase I" evidence="2">
    <location>
        <begin position="1"/>
        <end position="134"/>
    </location>
</feature>
<keyword evidence="4" id="KW-1185">Reference proteome</keyword>